<accession>A0A1S3DJN2</accession>
<dbReference type="PaxDb" id="121845-A0A1S3DJN2"/>
<dbReference type="SUPFAM" id="SSF46934">
    <property type="entry name" value="UBA-like"/>
    <property type="match status" value="1"/>
</dbReference>
<dbReference type="Pfam" id="PF00627">
    <property type="entry name" value="UBA"/>
    <property type="match status" value="1"/>
</dbReference>
<dbReference type="PROSITE" id="PS50030">
    <property type="entry name" value="UBA"/>
    <property type="match status" value="1"/>
</dbReference>
<dbReference type="GeneID" id="103519984"/>
<evidence type="ECO:0000256" key="1">
    <source>
        <dbReference type="SAM" id="MobiDB-lite"/>
    </source>
</evidence>
<evidence type="ECO:0000259" key="2">
    <source>
        <dbReference type="PROSITE" id="PS50030"/>
    </source>
</evidence>
<proteinExistence type="predicted"/>
<dbReference type="InterPro" id="IPR009060">
    <property type="entry name" value="UBA-like_sf"/>
</dbReference>
<dbReference type="OMA" id="HAINLLM"/>
<name>A0A1S3DJN2_DIACI</name>
<evidence type="ECO:0000313" key="4">
    <source>
        <dbReference type="RefSeq" id="XP_008483299.1"/>
    </source>
</evidence>
<dbReference type="InterPro" id="IPR047878">
    <property type="entry name" value="UBL7_UBA"/>
</dbReference>
<feature type="compositionally biased region" description="Low complexity" evidence="1">
    <location>
        <begin position="9"/>
        <end position="34"/>
    </location>
</feature>
<gene>
    <name evidence="4" type="primary">LOC103519984</name>
</gene>
<dbReference type="Gene3D" id="1.10.8.10">
    <property type="entry name" value="DNA helicase RuvA subunit, C-terminal domain"/>
    <property type="match status" value="1"/>
</dbReference>
<dbReference type="RefSeq" id="XP_008483299.1">
    <property type="nucleotide sequence ID" value="XM_008485077.3"/>
</dbReference>
<organism evidence="3 4">
    <name type="scientific">Diaphorina citri</name>
    <name type="common">Asian citrus psyllid</name>
    <dbReference type="NCBI Taxonomy" id="121845"/>
    <lineage>
        <taxon>Eukaryota</taxon>
        <taxon>Metazoa</taxon>
        <taxon>Ecdysozoa</taxon>
        <taxon>Arthropoda</taxon>
        <taxon>Hexapoda</taxon>
        <taxon>Insecta</taxon>
        <taxon>Pterygota</taxon>
        <taxon>Neoptera</taxon>
        <taxon>Paraneoptera</taxon>
        <taxon>Hemiptera</taxon>
        <taxon>Sternorrhyncha</taxon>
        <taxon>Psylloidea</taxon>
        <taxon>Psyllidae</taxon>
        <taxon>Diaphorininae</taxon>
        <taxon>Diaphorina</taxon>
    </lineage>
</organism>
<dbReference type="Proteomes" id="UP000079169">
    <property type="component" value="Unplaced"/>
</dbReference>
<dbReference type="SMART" id="SM00165">
    <property type="entry name" value="UBA"/>
    <property type="match status" value="1"/>
</dbReference>
<feature type="domain" description="UBA" evidence="2">
    <location>
        <begin position="41"/>
        <end position="84"/>
    </location>
</feature>
<sequence length="92" mass="9356">MMQIMSNLSTPGTASSSGAGPSASSSSVTSPAVANPNPINPMEQYASQIQQMRELGLTDELVVVQALQLTNGDVTAAVNLVFSGTLSGDSNN</sequence>
<dbReference type="CDD" id="cd14326">
    <property type="entry name" value="UBA_UBL7"/>
    <property type="match status" value="1"/>
</dbReference>
<feature type="region of interest" description="Disordered" evidence="1">
    <location>
        <begin position="1"/>
        <end position="41"/>
    </location>
</feature>
<keyword evidence="3" id="KW-1185">Reference proteome</keyword>
<dbReference type="KEGG" id="dci:103519984"/>
<reference evidence="4" key="1">
    <citation type="submission" date="2025-08" db="UniProtKB">
        <authorList>
            <consortium name="RefSeq"/>
        </authorList>
    </citation>
    <scope>IDENTIFICATION</scope>
</reference>
<dbReference type="InterPro" id="IPR015940">
    <property type="entry name" value="UBA"/>
</dbReference>
<evidence type="ECO:0000313" key="3">
    <source>
        <dbReference type="Proteomes" id="UP000079169"/>
    </source>
</evidence>
<dbReference type="AlphaFoldDB" id="A0A1S3DJN2"/>
<protein>
    <submittedName>
        <fullName evidence="4">Ubiquitin-like protein 7</fullName>
    </submittedName>
</protein>